<organism evidence="3 4">
    <name type="scientific">Polysphondylium violaceum</name>
    <dbReference type="NCBI Taxonomy" id="133409"/>
    <lineage>
        <taxon>Eukaryota</taxon>
        <taxon>Amoebozoa</taxon>
        <taxon>Evosea</taxon>
        <taxon>Eumycetozoa</taxon>
        <taxon>Dictyostelia</taxon>
        <taxon>Dictyosteliales</taxon>
        <taxon>Dictyosteliaceae</taxon>
        <taxon>Polysphondylium</taxon>
    </lineage>
</organism>
<dbReference type="EMBL" id="AJWJ01000039">
    <property type="protein sequence ID" value="KAF2077099.1"/>
    <property type="molecule type" value="Genomic_DNA"/>
</dbReference>
<dbReference type="Proteomes" id="UP000695562">
    <property type="component" value="Unassembled WGS sequence"/>
</dbReference>
<accession>A0A8J4VAG1</accession>
<comment type="caution">
    <text evidence="3">The sequence shown here is derived from an EMBL/GenBank/DDBJ whole genome shotgun (WGS) entry which is preliminary data.</text>
</comment>
<keyword evidence="1" id="KW-0812">Transmembrane</keyword>
<name>A0A8J4VAG1_9MYCE</name>
<keyword evidence="1" id="KW-1133">Transmembrane helix</keyword>
<feature type="chain" id="PRO_5035213355" description="Transmembrane protein" evidence="2">
    <location>
        <begin position="25"/>
        <end position="217"/>
    </location>
</feature>
<reference evidence="3" key="1">
    <citation type="submission" date="2020-01" db="EMBL/GenBank/DDBJ databases">
        <title>Development of genomics and gene disruption for Polysphondylium violaceum indicates a role for the polyketide synthase stlB in stalk morphogenesis.</title>
        <authorList>
            <person name="Narita B."/>
            <person name="Kawabe Y."/>
            <person name="Kin K."/>
            <person name="Saito T."/>
            <person name="Gibbs R."/>
            <person name="Kuspa A."/>
            <person name="Muzny D."/>
            <person name="Queller D."/>
            <person name="Richards S."/>
            <person name="Strassman J."/>
            <person name="Sucgang R."/>
            <person name="Worley K."/>
            <person name="Schaap P."/>
        </authorList>
    </citation>
    <scope>NUCLEOTIDE SEQUENCE</scope>
    <source>
        <strain evidence="3">QSvi11</strain>
    </source>
</reference>
<dbReference type="AlphaFoldDB" id="A0A8J4VAG1"/>
<gene>
    <name evidence="3" type="ORF">CYY_001608</name>
</gene>
<evidence type="ECO:0000256" key="2">
    <source>
        <dbReference type="SAM" id="SignalP"/>
    </source>
</evidence>
<dbReference type="OrthoDB" id="10548372at2759"/>
<dbReference type="PANTHER" id="PTHR38079:SF1">
    <property type="entry name" value="TRANSMEMBRANE PROTEIN"/>
    <property type="match status" value="1"/>
</dbReference>
<keyword evidence="1" id="KW-0472">Membrane</keyword>
<keyword evidence="4" id="KW-1185">Reference proteome</keyword>
<keyword evidence="2" id="KW-0732">Signal</keyword>
<feature type="transmembrane region" description="Helical" evidence="1">
    <location>
        <begin position="72"/>
        <end position="94"/>
    </location>
</feature>
<protein>
    <recommendedName>
        <fullName evidence="5">Transmembrane protein</fullName>
    </recommendedName>
</protein>
<evidence type="ECO:0008006" key="5">
    <source>
        <dbReference type="Google" id="ProtNLM"/>
    </source>
</evidence>
<proteinExistence type="predicted"/>
<sequence>MSLAKAACMTVLFFAILLSVAVIGFSVKQIKNTSNITDLEKTACTNVDIIQPFRYTVGEYYVFCSWSTKNSAIRILIALGGALIGIGLFATVLARKKVLSIVFNVVIFILGGFGIYSTIVDAQSTINSKKFCKNIIGSLVIAQEAGAECSYEPIYITIVLNVFNGLLLMITSILIFRFRSKVITGAHHKHPVVDDIDYNYKYPTQAEAAVEEKQNLI</sequence>
<evidence type="ECO:0000313" key="3">
    <source>
        <dbReference type="EMBL" id="KAF2077099.1"/>
    </source>
</evidence>
<feature type="signal peptide" evidence="2">
    <location>
        <begin position="1"/>
        <end position="24"/>
    </location>
</feature>
<dbReference type="PANTHER" id="PTHR38079">
    <property type="entry name" value="TRANSMEMBRANE PROTEIN"/>
    <property type="match status" value="1"/>
</dbReference>
<feature type="transmembrane region" description="Helical" evidence="1">
    <location>
        <begin position="154"/>
        <end position="176"/>
    </location>
</feature>
<feature type="transmembrane region" description="Helical" evidence="1">
    <location>
        <begin position="101"/>
        <end position="119"/>
    </location>
</feature>
<evidence type="ECO:0000313" key="4">
    <source>
        <dbReference type="Proteomes" id="UP000695562"/>
    </source>
</evidence>
<evidence type="ECO:0000256" key="1">
    <source>
        <dbReference type="SAM" id="Phobius"/>
    </source>
</evidence>